<keyword evidence="1" id="KW-0812">Transmembrane</keyword>
<reference evidence="3" key="1">
    <citation type="journal article" date="2019" name="Int. J. Syst. Evol. Microbiol.">
        <title>The Global Catalogue of Microorganisms (GCM) 10K type strain sequencing project: providing services to taxonomists for standard genome sequencing and annotation.</title>
        <authorList>
            <consortium name="The Broad Institute Genomics Platform"/>
            <consortium name="The Broad Institute Genome Sequencing Center for Infectious Disease"/>
            <person name="Wu L."/>
            <person name="Ma J."/>
        </authorList>
    </citation>
    <scope>NUCLEOTIDE SEQUENCE [LARGE SCALE GENOMIC DNA]</scope>
    <source>
        <strain evidence="3">JCM 17342</strain>
    </source>
</reference>
<name>A0ABP7RS17_9PSEU</name>
<feature type="transmembrane region" description="Helical" evidence="1">
    <location>
        <begin position="72"/>
        <end position="92"/>
    </location>
</feature>
<dbReference type="RefSeq" id="WP_344873542.1">
    <property type="nucleotide sequence ID" value="NZ_BAABAL010000006.1"/>
</dbReference>
<keyword evidence="1" id="KW-1133">Transmembrane helix</keyword>
<sequence length="161" mass="17216">MTAPLRPPRPKTIEFAFMGCVVSALSAFVTVILYFVGRDDMIALGIKPLLPASMLSQEQKEEMASSVVDSSLTTVAAFYLSVACLTVALAILVRRRRNWARIVLTVVAVVGLAGVRTSINGQAISPAGMLPLLTLAVNIAVIVLLYVPASNRYFAKPKPQG</sequence>
<evidence type="ECO:0000313" key="3">
    <source>
        <dbReference type="Proteomes" id="UP001501747"/>
    </source>
</evidence>
<keyword evidence="3" id="KW-1185">Reference proteome</keyword>
<evidence type="ECO:0000313" key="2">
    <source>
        <dbReference type="EMBL" id="GAA4001445.1"/>
    </source>
</evidence>
<evidence type="ECO:0008006" key="4">
    <source>
        <dbReference type="Google" id="ProtNLM"/>
    </source>
</evidence>
<proteinExistence type="predicted"/>
<evidence type="ECO:0000256" key="1">
    <source>
        <dbReference type="SAM" id="Phobius"/>
    </source>
</evidence>
<feature type="transmembrane region" description="Helical" evidence="1">
    <location>
        <begin position="129"/>
        <end position="149"/>
    </location>
</feature>
<accession>A0ABP7RS17</accession>
<gene>
    <name evidence="2" type="ORF">GCM10022247_22620</name>
</gene>
<feature type="transmembrane region" description="Helical" evidence="1">
    <location>
        <begin position="12"/>
        <end position="36"/>
    </location>
</feature>
<comment type="caution">
    <text evidence="2">The sequence shown here is derived from an EMBL/GenBank/DDBJ whole genome shotgun (WGS) entry which is preliminary data.</text>
</comment>
<organism evidence="2 3">
    <name type="scientific">Allokutzneria multivorans</name>
    <dbReference type="NCBI Taxonomy" id="1142134"/>
    <lineage>
        <taxon>Bacteria</taxon>
        <taxon>Bacillati</taxon>
        <taxon>Actinomycetota</taxon>
        <taxon>Actinomycetes</taxon>
        <taxon>Pseudonocardiales</taxon>
        <taxon>Pseudonocardiaceae</taxon>
        <taxon>Allokutzneria</taxon>
    </lineage>
</organism>
<dbReference type="EMBL" id="BAABAL010000006">
    <property type="protein sequence ID" value="GAA4001445.1"/>
    <property type="molecule type" value="Genomic_DNA"/>
</dbReference>
<protein>
    <recommendedName>
        <fullName evidence="4">DUF2127 domain-containing protein</fullName>
    </recommendedName>
</protein>
<keyword evidence="1" id="KW-0472">Membrane</keyword>
<dbReference type="Proteomes" id="UP001501747">
    <property type="component" value="Unassembled WGS sequence"/>
</dbReference>
<feature type="transmembrane region" description="Helical" evidence="1">
    <location>
        <begin position="99"/>
        <end position="117"/>
    </location>
</feature>